<evidence type="ECO:0000256" key="5">
    <source>
        <dbReference type="ARBA" id="ARBA00023136"/>
    </source>
</evidence>
<comment type="similarity">
    <text evidence="2">Belongs to the TMC family.</text>
</comment>
<feature type="transmembrane region" description="Helical" evidence="6">
    <location>
        <begin position="99"/>
        <end position="120"/>
    </location>
</feature>
<name>A0A8S3VGQ1_MYTED</name>
<feature type="transmembrane region" description="Helical" evidence="6">
    <location>
        <begin position="315"/>
        <end position="336"/>
    </location>
</feature>
<dbReference type="InterPro" id="IPR038900">
    <property type="entry name" value="TMC"/>
</dbReference>
<comment type="subcellular location">
    <subcellularLocation>
        <location evidence="1">Membrane</location>
        <topology evidence="1">Multi-pass membrane protein</topology>
    </subcellularLocation>
</comment>
<feature type="transmembrane region" description="Helical" evidence="6">
    <location>
        <begin position="263"/>
        <end position="286"/>
    </location>
</feature>
<feature type="transmembrane region" description="Helical" evidence="6">
    <location>
        <begin position="348"/>
        <end position="369"/>
    </location>
</feature>
<dbReference type="GO" id="GO:0008381">
    <property type="term" value="F:mechanosensitive monoatomic ion channel activity"/>
    <property type="evidence" value="ECO:0007669"/>
    <property type="project" value="TreeGrafter"/>
</dbReference>
<feature type="transmembrane region" description="Helical" evidence="6">
    <location>
        <begin position="536"/>
        <end position="559"/>
    </location>
</feature>
<dbReference type="Proteomes" id="UP000683360">
    <property type="component" value="Unassembled WGS sequence"/>
</dbReference>
<dbReference type="PANTHER" id="PTHR23302">
    <property type="entry name" value="TRANSMEMBRANE CHANNEL-RELATED"/>
    <property type="match status" value="1"/>
</dbReference>
<protein>
    <submittedName>
        <fullName evidence="8">TMC</fullName>
    </submittedName>
</protein>
<dbReference type="PANTHER" id="PTHR23302:SF40">
    <property type="entry name" value="TRANSMEMBRANE CHANNEL-LIKE PROTEIN"/>
    <property type="match status" value="1"/>
</dbReference>
<evidence type="ECO:0000256" key="2">
    <source>
        <dbReference type="ARBA" id="ARBA00006510"/>
    </source>
</evidence>
<keyword evidence="9" id="KW-1185">Reference proteome</keyword>
<sequence length="733" mass="84443">MICLKETIPRMKTVYIRRSNSKKSFLEQVRFQPWTMKKKLKITSTVKDYLERYEGKLSKRHGCWEKFIMSMRRFKRSLNDFAQILIPWEMKVKAIESHFGSVVSSYFVFLRWLMWINIWLAALPGSVGYKTIPDDERQKASQLKSIWDAEGIVKYSPLFYGYYGHDKLIGNSYRLPLAYMIIGLAGFAFSFIVVLRQMAANSKRSGLSGQEENFTFSRKLFSGWDFTIGHPETSTNKYASIVTGFKESILEEKQKSQEQNKKLLTLLRILANIIVLMLLALSTYIIQLCVERSREVEINHRRDNLEIGFWEQQELTVVMTLIATLFPTFFDIVSIMEKYHPRVNLRWQLARIFGLNLLNLYTLFIALFWKQEDLKRELHTILMEKPCNTTESSITMPSMDHINCSIQQETLDSSLCWETMIGQEVFKLTVMDLVFVIGTIIIQEFLRGLCVRYFNPVCCWDMEQAFPEYADFHTAENILHLISNQGIIWLGTFFAPGLPLLNLAKLFILLYLRSWSVMVCNVPQEGIFRASRSNNFYYALLLVMLFLSMLPPLFAIVAIEPSPHCGPFSGQKKMFEVISNYIDDELPSSMTAGINYAASPGVIIPLLMLLGMTIYYLVSVNKGLKESNKGLKKELQYERTEGKQKIYAMANGTTTSYKNEPYHIQTTNQCLVTNILIVKRDLESGQSKAEKKDTKMSGAAYSVIAAKRIAKLLNANKDAVKMKLKPHHPSHDV</sequence>
<dbReference type="GO" id="GO:0005886">
    <property type="term" value="C:plasma membrane"/>
    <property type="evidence" value="ECO:0007669"/>
    <property type="project" value="InterPro"/>
</dbReference>
<reference evidence="8" key="1">
    <citation type="submission" date="2021-03" db="EMBL/GenBank/DDBJ databases">
        <authorList>
            <person name="Bekaert M."/>
        </authorList>
    </citation>
    <scope>NUCLEOTIDE SEQUENCE</scope>
</reference>
<keyword evidence="4 6" id="KW-1133">Transmembrane helix</keyword>
<dbReference type="EMBL" id="CAJPWZ010003132">
    <property type="protein sequence ID" value="CAG2252797.1"/>
    <property type="molecule type" value="Genomic_DNA"/>
</dbReference>
<dbReference type="OrthoDB" id="5831905at2759"/>
<evidence type="ECO:0000256" key="1">
    <source>
        <dbReference type="ARBA" id="ARBA00004141"/>
    </source>
</evidence>
<keyword evidence="3 6" id="KW-0812">Transmembrane</keyword>
<organism evidence="8 9">
    <name type="scientific">Mytilus edulis</name>
    <name type="common">Blue mussel</name>
    <dbReference type="NCBI Taxonomy" id="6550"/>
    <lineage>
        <taxon>Eukaryota</taxon>
        <taxon>Metazoa</taxon>
        <taxon>Spiralia</taxon>
        <taxon>Lophotrochozoa</taxon>
        <taxon>Mollusca</taxon>
        <taxon>Bivalvia</taxon>
        <taxon>Autobranchia</taxon>
        <taxon>Pteriomorphia</taxon>
        <taxon>Mytilida</taxon>
        <taxon>Mytiloidea</taxon>
        <taxon>Mytilidae</taxon>
        <taxon>Mytilinae</taxon>
        <taxon>Mytilus</taxon>
    </lineage>
</organism>
<accession>A0A8S3VGQ1</accession>
<proteinExistence type="inferred from homology"/>
<dbReference type="Pfam" id="PF07810">
    <property type="entry name" value="TMC"/>
    <property type="match status" value="1"/>
</dbReference>
<gene>
    <name evidence="8" type="ORF">MEDL_64352</name>
</gene>
<evidence type="ECO:0000256" key="6">
    <source>
        <dbReference type="SAM" id="Phobius"/>
    </source>
</evidence>
<dbReference type="AlphaFoldDB" id="A0A8S3VGQ1"/>
<evidence type="ECO:0000256" key="4">
    <source>
        <dbReference type="ARBA" id="ARBA00022989"/>
    </source>
</evidence>
<evidence type="ECO:0000259" key="7">
    <source>
        <dbReference type="Pfam" id="PF07810"/>
    </source>
</evidence>
<feature type="domain" description="TMC" evidence="7">
    <location>
        <begin position="416"/>
        <end position="531"/>
    </location>
</feature>
<comment type="caution">
    <text evidence="8">The sequence shown here is derived from an EMBL/GenBank/DDBJ whole genome shotgun (WGS) entry which is preliminary data.</text>
</comment>
<feature type="transmembrane region" description="Helical" evidence="6">
    <location>
        <begin position="487"/>
        <end position="512"/>
    </location>
</feature>
<keyword evidence="5 6" id="KW-0472">Membrane</keyword>
<evidence type="ECO:0000313" key="8">
    <source>
        <dbReference type="EMBL" id="CAG2252797.1"/>
    </source>
</evidence>
<dbReference type="InterPro" id="IPR012496">
    <property type="entry name" value="TMC_dom"/>
</dbReference>
<evidence type="ECO:0000256" key="3">
    <source>
        <dbReference type="ARBA" id="ARBA00022692"/>
    </source>
</evidence>
<feature type="transmembrane region" description="Helical" evidence="6">
    <location>
        <begin position="596"/>
        <end position="618"/>
    </location>
</feature>
<evidence type="ECO:0000313" key="9">
    <source>
        <dbReference type="Proteomes" id="UP000683360"/>
    </source>
</evidence>
<feature type="transmembrane region" description="Helical" evidence="6">
    <location>
        <begin position="177"/>
        <end position="195"/>
    </location>
</feature>